<gene>
    <name evidence="5" type="primary">yurK_2</name>
    <name evidence="5" type="ORF">BHLFYP23_01481</name>
</gene>
<dbReference type="RefSeq" id="WP_156341796.1">
    <property type="nucleotide sequence ID" value="NZ_CACRSY010000004.1"/>
</dbReference>
<dbReference type="FunFam" id="1.10.10.10:FF:000079">
    <property type="entry name" value="GntR family transcriptional regulator"/>
    <property type="match status" value="1"/>
</dbReference>
<sequence length="243" mass="28655">MDEIKAPKYYIVKQDIIKRINDNTYKEHETIPSERDLMAMFDVSRITVRKAIEELVNEGYLYRVHGKGTYVKGEGEQNNLVSITSCTEDIERLGHTPRRKVLNKSVIEADAKRKNVLNLSEDDEKIFSLSRIYYADDEPVNYTRTYLPYKYFPDIELFDFSRVSLYKILEEKYNVKITKATRTIEAISAHDELIDYLDVEENVPLLQFCCTTYGIVNGKEVAIEYFKCCYRTDKFKFYIYQAR</sequence>
<dbReference type="SMART" id="SM00345">
    <property type="entry name" value="HTH_GNTR"/>
    <property type="match status" value="1"/>
</dbReference>
<dbReference type="PRINTS" id="PR00035">
    <property type="entry name" value="HTHGNTR"/>
</dbReference>
<dbReference type="SUPFAM" id="SSF64288">
    <property type="entry name" value="Chorismate lyase-like"/>
    <property type="match status" value="1"/>
</dbReference>
<name>A0A6N2R7E0_BLAHA</name>
<evidence type="ECO:0000256" key="1">
    <source>
        <dbReference type="ARBA" id="ARBA00023015"/>
    </source>
</evidence>
<dbReference type="SMART" id="SM00866">
    <property type="entry name" value="UTRA"/>
    <property type="match status" value="1"/>
</dbReference>
<organism evidence="5">
    <name type="scientific">Blautia hansenii</name>
    <name type="common">Ruminococcus hansenii</name>
    <dbReference type="NCBI Taxonomy" id="1322"/>
    <lineage>
        <taxon>Bacteria</taxon>
        <taxon>Bacillati</taxon>
        <taxon>Bacillota</taxon>
        <taxon>Clostridia</taxon>
        <taxon>Lachnospirales</taxon>
        <taxon>Lachnospiraceae</taxon>
        <taxon>Blautia</taxon>
    </lineage>
</organism>
<proteinExistence type="predicted"/>
<dbReference type="InterPro" id="IPR050679">
    <property type="entry name" value="Bact_HTH_transcr_reg"/>
</dbReference>
<dbReference type="GO" id="GO:0003700">
    <property type="term" value="F:DNA-binding transcription factor activity"/>
    <property type="evidence" value="ECO:0007669"/>
    <property type="project" value="InterPro"/>
</dbReference>
<dbReference type="Gene3D" id="3.40.1410.10">
    <property type="entry name" value="Chorismate lyase-like"/>
    <property type="match status" value="1"/>
</dbReference>
<dbReference type="PANTHER" id="PTHR44846:SF1">
    <property type="entry name" value="MANNOSYL-D-GLYCERATE TRANSPORT_METABOLISM SYSTEM REPRESSOR MNGR-RELATED"/>
    <property type="match status" value="1"/>
</dbReference>
<dbReference type="InterPro" id="IPR036388">
    <property type="entry name" value="WH-like_DNA-bd_sf"/>
</dbReference>
<keyword evidence="3" id="KW-0804">Transcription</keyword>
<evidence type="ECO:0000259" key="4">
    <source>
        <dbReference type="PROSITE" id="PS50949"/>
    </source>
</evidence>
<dbReference type="PROSITE" id="PS50949">
    <property type="entry name" value="HTH_GNTR"/>
    <property type="match status" value="1"/>
</dbReference>
<accession>A0A6N2R7E0</accession>
<dbReference type="Pfam" id="PF07702">
    <property type="entry name" value="UTRA"/>
    <property type="match status" value="1"/>
</dbReference>
<dbReference type="SUPFAM" id="SSF46785">
    <property type="entry name" value="Winged helix' DNA-binding domain"/>
    <property type="match status" value="1"/>
</dbReference>
<dbReference type="InterPro" id="IPR000524">
    <property type="entry name" value="Tscrpt_reg_HTH_GntR"/>
</dbReference>
<keyword evidence="1" id="KW-0805">Transcription regulation</keyword>
<evidence type="ECO:0000313" key="5">
    <source>
        <dbReference type="EMBL" id="VYS76199.1"/>
    </source>
</evidence>
<dbReference type="InterPro" id="IPR011663">
    <property type="entry name" value="UTRA"/>
</dbReference>
<dbReference type="Gene3D" id="1.10.10.10">
    <property type="entry name" value="Winged helix-like DNA-binding domain superfamily/Winged helix DNA-binding domain"/>
    <property type="match status" value="1"/>
</dbReference>
<dbReference type="GO" id="GO:0003677">
    <property type="term" value="F:DNA binding"/>
    <property type="evidence" value="ECO:0007669"/>
    <property type="project" value="UniProtKB-KW"/>
</dbReference>
<dbReference type="CDD" id="cd07377">
    <property type="entry name" value="WHTH_GntR"/>
    <property type="match status" value="1"/>
</dbReference>
<dbReference type="InterPro" id="IPR028978">
    <property type="entry name" value="Chorismate_lyase_/UTRA_dom_sf"/>
</dbReference>
<protein>
    <submittedName>
        <fullName evidence="5">Putative HTH-type transcriptional regulator YurK</fullName>
    </submittedName>
</protein>
<dbReference type="InterPro" id="IPR036390">
    <property type="entry name" value="WH_DNA-bd_sf"/>
</dbReference>
<keyword evidence="2" id="KW-0238">DNA-binding</keyword>
<dbReference type="Pfam" id="PF00392">
    <property type="entry name" value="GntR"/>
    <property type="match status" value="1"/>
</dbReference>
<dbReference type="PANTHER" id="PTHR44846">
    <property type="entry name" value="MANNOSYL-D-GLYCERATE TRANSPORT/METABOLISM SYSTEM REPRESSOR MNGR-RELATED"/>
    <property type="match status" value="1"/>
</dbReference>
<evidence type="ECO:0000256" key="3">
    <source>
        <dbReference type="ARBA" id="ARBA00023163"/>
    </source>
</evidence>
<dbReference type="EMBL" id="CACRSY010000004">
    <property type="protein sequence ID" value="VYS76199.1"/>
    <property type="molecule type" value="Genomic_DNA"/>
</dbReference>
<reference evidence="5" key="1">
    <citation type="submission" date="2019-11" db="EMBL/GenBank/DDBJ databases">
        <authorList>
            <person name="Feng L."/>
        </authorList>
    </citation>
    <scope>NUCLEOTIDE SEQUENCE</scope>
    <source>
        <strain evidence="5">BhanseniiLFYP23</strain>
    </source>
</reference>
<dbReference type="AlphaFoldDB" id="A0A6N2R7E0"/>
<evidence type="ECO:0000256" key="2">
    <source>
        <dbReference type="ARBA" id="ARBA00023125"/>
    </source>
</evidence>
<dbReference type="GO" id="GO:0045892">
    <property type="term" value="P:negative regulation of DNA-templated transcription"/>
    <property type="evidence" value="ECO:0007669"/>
    <property type="project" value="TreeGrafter"/>
</dbReference>
<feature type="domain" description="HTH gntR-type" evidence="4">
    <location>
        <begin position="6"/>
        <end position="74"/>
    </location>
</feature>